<keyword evidence="3" id="KW-1185">Reference proteome</keyword>
<dbReference type="Proteomes" id="UP000070700">
    <property type="component" value="Unassembled WGS sequence"/>
</dbReference>
<dbReference type="AlphaFoldDB" id="A0A132B711"/>
<feature type="transmembrane region" description="Helical" evidence="1">
    <location>
        <begin position="189"/>
        <end position="209"/>
    </location>
</feature>
<dbReference type="GeneID" id="28832944"/>
<feature type="transmembrane region" description="Helical" evidence="1">
    <location>
        <begin position="564"/>
        <end position="588"/>
    </location>
</feature>
<dbReference type="InParanoid" id="A0A132B711"/>
<accession>A0A132B711</accession>
<protein>
    <submittedName>
        <fullName evidence="2">Uncharacterized protein</fullName>
    </submittedName>
</protein>
<proteinExistence type="predicted"/>
<reference evidence="2 3" key="1">
    <citation type="submission" date="2015-10" db="EMBL/GenBank/DDBJ databases">
        <title>Full genome of DAOMC 229536 Phialocephala scopiformis, a fungal endophyte of spruce producing the potent anti-insectan compound rugulosin.</title>
        <authorList>
            <consortium name="DOE Joint Genome Institute"/>
            <person name="Walker A.K."/>
            <person name="Frasz S.L."/>
            <person name="Seifert K.A."/>
            <person name="Miller J.D."/>
            <person name="Mondo S.J."/>
            <person name="Labutti K."/>
            <person name="Lipzen A."/>
            <person name="Dockter R."/>
            <person name="Kennedy M."/>
            <person name="Grigoriev I.V."/>
            <person name="Spatafora J.W."/>
        </authorList>
    </citation>
    <scope>NUCLEOTIDE SEQUENCE [LARGE SCALE GENOMIC DNA]</scope>
    <source>
        <strain evidence="2 3">CBS 120377</strain>
    </source>
</reference>
<evidence type="ECO:0000313" key="2">
    <source>
        <dbReference type="EMBL" id="KUJ08198.1"/>
    </source>
</evidence>
<feature type="transmembrane region" description="Helical" evidence="1">
    <location>
        <begin position="108"/>
        <end position="132"/>
    </location>
</feature>
<dbReference type="OrthoDB" id="3344043at2759"/>
<keyword evidence="1" id="KW-1133">Transmembrane helix</keyword>
<dbReference type="KEGG" id="psco:LY89DRAFT_789039"/>
<gene>
    <name evidence="2" type="ORF">LY89DRAFT_789039</name>
</gene>
<feature type="transmembrane region" description="Helical" evidence="1">
    <location>
        <begin position="49"/>
        <end position="72"/>
    </location>
</feature>
<sequence length="656" mass="71481">MSKSSSSRDQDVDFNTNNKAVTYESLQFIEPSQTPPAYISHRRVGLKTISFLFACIFLPLIAFSIVILWLIFHYRVTPDNSSSFPDLQAGPNENEGPYYYVNFSATQILFIASWSSTVAPISVGAVMTLSLFPISRKLFQISLSQSLQRLPTPYQFSLLLGLSEGNKRSWWNFLRYSFRKKRARHSTGLKISALIYSIAVIISTLIVIVDTVLHITTKTVSIYKITAIPSPNVTFGKGLTSDCANWTAQTDYTGVTPLAYPCTVFEAVTSAGMLNGNEVYKTINNISTENQVFQVSTGNATTGDLFILGPGQGQNPIDSDYKATTIGVSTSCEAISTLCNLEAPEGAATIFNCSSGWGGNIEVPEFTPTALIHTSAYDSQTELPENYTSMHNNFGLGVFADQNLTKAYDFIGYNASLGHTTPNPFYLGAAALVQSAGASLANDSELVNGGHGGYAFVLRCEVHTYDVTYSYVNGTVPSASVAAVPNNGTMGWNFLGPMSYQQERLAQLVDLAGVQDTSTELALSYGNSFSGFAVALLAGAYDGRTVLEQQIRNELLVAKVLKSMIWLLVLFNMLFALGGAVIAVWAFLVAMTGIGDAHALFSLEEVVGMCFEREKFEARGEVEERFEEQRVGEMSGRVGVARREDGWALQRVNVHS</sequence>
<dbReference type="EMBL" id="KQ947436">
    <property type="protein sequence ID" value="KUJ08198.1"/>
    <property type="molecule type" value="Genomic_DNA"/>
</dbReference>
<organism evidence="2 3">
    <name type="scientific">Mollisia scopiformis</name>
    <name type="common">Conifer needle endophyte fungus</name>
    <name type="synonym">Phialocephala scopiformis</name>
    <dbReference type="NCBI Taxonomy" id="149040"/>
    <lineage>
        <taxon>Eukaryota</taxon>
        <taxon>Fungi</taxon>
        <taxon>Dikarya</taxon>
        <taxon>Ascomycota</taxon>
        <taxon>Pezizomycotina</taxon>
        <taxon>Leotiomycetes</taxon>
        <taxon>Helotiales</taxon>
        <taxon>Mollisiaceae</taxon>
        <taxon>Mollisia</taxon>
    </lineage>
</organism>
<evidence type="ECO:0000313" key="3">
    <source>
        <dbReference type="Proteomes" id="UP000070700"/>
    </source>
</evidence>
<name>A0A132B711_MOLSC</name>
<keyword evidence="1" id="KW-0812">Transmembrane</keyword>
<evidence type="ECO:0000256" key="1">
    <source>
        <dbReference type="SAM" id="Phobius"/>
    </source>
</evidence>
<dbReference type="RefSeq" id="XP_018062553.1">
    <property type="nucleotide sequence ID" value="XM_018223218.1"/>
</dbReference>
<keyword evidence="1" id="KW-0472">Membrane</keyword>